<keyword evidence="5 8" id="KW-0863">Zinc-finger</keyword>
<evidence type="ECO:0000256" key="10">
    <source>
        <dbReference type="SAM" id="MobiDB-lite"/>
    </source>
</evidence>
<dbReference type="SMART" id="SM00184">
    <property type="entry name" value="RING"/>
    <property type="match status" value="1"/>
</dbReference>
<evidence type="ECO:0000256" key="7">
    <source>
        <dbReference type="ARBA" id="ARBA00022833"/>
    </source>
</evidence>
<dbReference type="CDD" id="cd16535">
    <property type="entry name" value="RING-HC_RNF8"/>
    <property type="match status" value="1"/>
</dbReference>
<evidence type="ECO:0000256" key="6">
    <source>
        <dbReference type="ARBA" id="ARBA00022786"/>
    </source>
</evidence>
<dbReference type="InterPro" id="IPR013083">
    <property type="entry name" value="Znf_RING/FYVE/PHD"/>
</dbReference>
<dbReference type="Gene3D" id="2.60.200.20">
    <property type="match status" value="1"/>
</dbReference>
<dbReference type="InterPro" id="IPR000253">
    <property type="entry name" value="FHA_dom"/>
</dbReference>
<evidence type="ECO:0000256" key="5">
    <source>
        <dbReference type="ARBA" id="ARBA00022771"/>
    </source>
</evidence>
<evidence type="ECO:0000259" key="11">
    <source>
        <dbReference type="PROSITE" id="PS50006"/>
    </source>
</evidence>
<keyword evidence="4" id="KW-0479">Metal-binding</keyword>
<dbReference type="GO" id="GO:0008270">
    <property type="term" value="F:zinc ion binding"/>
    <property type="evidence" value="ECO:0007669"/>
    <property type="project" value="UniProtKB-KW"/>
</dbReference>
<dbReference type="OrthoDB" id="5330228at2759"/>
<dbReference type="GO" id="GO:0042393">
    <property type="term" value="F:histone binding"/>
    <property type="evidence" value="ECO:0007669"/>
    <property type="project" value="TreeGrafter"/>
</dbReference>
<dbReference type="SUPFAM" id="SSF49879">
    <property type="entry name" value="SMAD/FHA domain"/>
    <property type="match status" value="1"/>
</dbReference>
<dbReference type="GO" id="GO:0006302">
    <property type="term" value="P:double-strand break repair"/>
    <property type="evidence" value="ECO:0007669"/>
    <property type="project" value="TreeGrafter"/>
</dbReference>
<keyword evidence="3" id="KW-0808">Transferase</keyword>
<dbReference type="PANTHER" id="PTHR15067">
    <property type="entry name" value="E3 UBIQUITIN-PROTEIN LIGASE RNF8"/>
    <property type="match status" value="1"/>
</dbReference>
<dbReference type="GO" id="GO:0061630">
    <property type="term" value="F:ubiquitin protein ligase activity"/>
    <property type="evidence" value="ECO:0007669"/>
    <property type="project" value="TreeGrafter"/>
</dbReference>
<dbReference type="GO" id="GO:0035861">
    <property type="term" value="C:site of double-strand break"/>
    <property type="evidence" value="ECO:0007669"/>
    <property type="project" value="TreeGrafter"/>
</dbReference>
<dbReference type="Gene3D" id="3.30.40.10">
    <property type="entry name" value="Zinc/RING finger domain, C3HC4 (zinc finger)"/>
    <property type="match status" value="1"/>
</dbReference>
<name>A0A8T2NWD5_9TELE</name>
<sequence length="437" mass="48554">MISRQHCKFKQNEDGQWTVTDKKSLNGVWVNGTRIVPERAWPLTAGDSVRLGVPVEGAQVEFDYVLVRDSLQAVAPFLLGVQTSFDPPAPPRVKNTKRRLEVQDSDLTGSPESQAKLYRNAYVDKSLGLPCPIGDSPLPPPQQLQSGEAAGPSVAPTQLDGPQPILQSSLSPAHVPQRSDSLHMFGNRVRDSQQQDCASLEEMREPQALQQQNISLQQEKMRLEQRKVIEELKCSRQGFEEILQAKDKELEMTKEEKEQAQAQKDEVVIQMTDVLENELQCIICSELFIEAVTLSCAHSFCQHCIDSWRKRSVACPICRQDILSQTRSLVLDNCIDRMVESLSTELKERRQALIAERKGQSIAQATIAQAVLLFSDEDGSNDSSSSGSVEDVDDTVVTIDTVDDSELFSESGSIDSLDETSLSSWIEDTFSSNDSND</sequence>
<dbReference type="PROSITE" id="PS00518">
    <property type="entry name" value="ZF_RING_1"/>
    <property type="match status" value="1"/>
</dbReference>
<dbReference type="InterPro" id="IPR001841">
    <property type="entry name" value="Znf_RING"/>
</dbReference>
<dbReference type="Proteomes" id="UP000824540">
    <property type="component" value="Unassembled WGS sequence"/>
</dbReference>
<dbReference type="GO" id="GO:0006511">
    <property type="term" value="P:ubiquitin-dependent protein catabolic process"/>
    <property type="evidence" value="ECO:0007669"/>
    <property type="project" value="TreeGrafter"/>
</dbReference>
<organism evidence="13 14">
    <name type="scientific">Albula glossodonta</name>
    <name type="common">roundjaw bonefish</name>
    <dbReference type="NCBI Taxonomy" id="121402"/>
    <lineage>
        <taxon>Eukaryota</taxon>
        <taxon>Metazoa</taxon>
        <taxon>Chordata</taxon>
        <taxon>Craniata</taxon>
        <taxon>Vertebrata</taxon>
        <taxon>Euteleostomi</taxon>
        <taxon>Actinopterygii</taxon>
        <taxon>Neopterygii</taxon>
        <taxon>Teleostei</taxon>
        <taxon>Albuliformes</taxon>
        <taxon>Albulidae</taxon>
        <taxon>Albula</taxon>
    </lineage>
</organism>
<dbReference type="SUPFAM" id="SSF57850">
    <property type="entry name" value="RING/U-box"/>
    <property type="match status" value="1"/>
</dbReference>
<dbReference type="GO" id="GO:0005829">
    <property type="term" value="C:cytosol"/>
    <property type="evidence" value="ECO:0007669"/>
    <property type="project" value="TreeGrafter"/>
</dbReference>
<feature type="domain" description="FHA" evidence="11">
    <location>
        <begin position="1"/>
        <end position="35"/>
    </location>
</feature>
<feature type="domain" description="RING-type" evidence="12">
    <location>
        <begin position="281"/>
        <end position="319"/>
    </location>
</feature>
<dbReference type="GO" id="GO:0070936">
    <property type="term" value="P:protein K48-linked ubiquitination"/>
    <property type="evidence" value="ECO:0007669"/>
    <property type="project" value="TreeGrafter"/>
</dbReference>
<dbReference type="PANTHER" id="PTHR15067:SF4">
    <property type="entry name" value="E3 UBIQUITIN-PROTEIN LIGASE RNF8"/>
    <property type="match status" value="1"/>
</dbReference>
<proteinExistence type="inferred from homology"/>
<reference evidence="13" key="1">
    <citation type="thesis" date="2021" institute="BYU ScholarsArchive" country="Provo, UT, USA">
        <title>Applications of and Algorithms for Genome Assembly and Genomic Analyses with an Emphasis on Marine Teleosts.</title>
        <authorList>
            <person name="Pickett B.D."/>
        </authorList>
    </citation>
    <scope>NUCLEOTIDE SEQUENCE</scope>
    <source>
        <strain evidence="13">HI-2016</strain>
    </source>
</reference>
<dbReference type="Pfam" id="PF13920">
    <property type="entry name" value="zf-C3HC4_3"/>
    <property type="match status" value="1"/>
</dbReference>
<accession>A0A8T2NWD5</accession>
<protein>
    <recommendedName>
        <fullName evidence="2">E3 ubiquitin-protein ligase CHFR</fullName>
    </recommendedName>
</protein>
<evidence type="ECO:0000259" key="12">
    <source>
        <dbReference type="PROSITE" id="PS50089"/>
    </source>
</evidence>
<gene>
    <name evidence="13" type="ORF">JZ751_010351</name>
</gene>
<feature type="coiled-coil region" evidence="9">
    <location>
        <begin position="236"/>
        <end position="270"/>
    </location>
</feature>
<evidence type="ECO:0000256" key="8">
    <source>
        <dbReference type="PROSITE-ProRule" id="PRU00175"/>
    </source>
</evidence>
<evidence type="ECO:0000313" key="13">
    <source>
        <dbReference type="EMBL" id="KAG9344665.1"/>
    </source>
</evidence>
<dbReference type="PROSITE" id="PS50006">
    <property type="entry name" value="FHA_DOMAIN"/>
    <property type="match status" value="1"/>
</dbReference>
<dbReference type="EMBL" id="JAFBMS010000019">
    <property type="protein sequence ID" value="KAG9344665.1"/>
    <property type="molecule type" value="Genomic_DNA"/>
</dbReference>
<keyword evidence="6" id="KW-0833">Ubl conjugation pathway</keyword>
<evidence type="ECO:0000256" key="4">
    <source>
        <dbReference type="ARBA" id="ARBA00022723"/>
    </source>
</evidence>
<dbReference type="AlphaFoldDB" id="A0A8T2NWD5"/>
<evidence type="ECO:0000256" key="1">
    <source>
        <dbReference type="ARBA" id="ARBA00005797"/>
    </source>
</evidence>
<evidence type="ECO:0000256" key="2">
    <source>
        <dbReference type="ARBA" id="ARBA00017908"/>
    </source>
</evidence>
<dbReference type="InterPro" id="IPR008984">
    <property type="entry name" value="SMAD_FHA_dom_sf"/>
</dbReference>
<comment type="caution">
    <text evidence="13">The sequence shown here is derived from an EMBL/GenBank/DDBJ whole genome shotgun (WGS) entry which is preliminary data.</text>
</comment>
<evidence type="ECO:0000313" key="14">
    <source>
        <dbReference type="Proteomes" id="UP000824540"/>
    </source>
</evidence>
<feature type="region of interest" description="Disordered" evidence="10">
    <location>
        <begin position="131"/>
        <end position="177"/>
    </location>
</feature>
<keyword evidence="9" id="KW-0175">Coiled coil</keyword>
<dbReference type="Pfam" id="PF00498">
    <property type="entry name" value="FHA"/>
    <property type="match status" value="1"/>
</dbReference>
<evidence type="ECO:0000256" key="3">
    <source>
        <dbReference type="ARBA" id="ARBA00022679"/>
    </source>
</evidence>
<dbReference type="Gene3D" id="1.20.5.170">
    <property type="match status" value="1"/>
</dbReference>
<evidence type="ECO:0000256" key="9">
    <source>
        <dbReference type="SAM" id="Coils"/>
    </source>
</evidence>
<dbReference type="GO" id="GO:0000151">
    <property type="term" value="C:ubiquitin ligase complex"/>
    <property type="evidence" value="ECO:0007669"/>
    <property type="project" value="TreeGrafter"/>
</dbReference>
<keyword evidence="14" id="KW-1185">Reference proteome</keyword>
<dbReference type="GO" id="GO:0005634">
    <property type="term" value="C:nucleus"/>
    <property type="evidence" value="ECO:0007669"/>
    <property type="project" value="TreeGrafter"/>
</dbReference>
<keyword evidence="7" id="KW-0862">Zinc</keyword>
<comment type="similarity">
    <text evidence="1">Belongs to the CHFR family.</text>
</comment>
<dbReference type="InterPro" id="IPR017907">
    <property type="entry name" value="Znf_RING_CS"/>
</dbReference>
<dbReference type="PROSITE" id="PS50089">
    <property type="entry name" value="ZF_RING_2"/>
    <property type="match status" value="1"/>
</dbReference>